<feature type="transmembrane region" description="Helical" evidence="5">
    <location>
        <begin position="164"/>
        <end position="186"/>
    </location>
</feature>
<evidence type="ECO:0000256" key="2">
    <source>
        <dbReference type="ARBA" id="ARBA00022692"/>
    </source>
</evidence>
<gene>
    <name evidence="7" type="ORF">ACFQ4M_18125</name>
</gene>
<evidence type="ECO:0000256" key="3">
    <source>
        <dbReference type="ARBA" id="ARBA00022989"/>
    </source>
</evidence>
<dbReference type="Proteomes" id="UP001597158">
    <property type="component" value="Unassembled WGS sequence"/>
</dbReference>
<evidence type="ECO:0000259" key="6">
    <source>
        <dbReference type="Pfam" id="PF07298"/>
    </source>
</evidence>
<keyword evidence="4 5" id="KW-0472">Membrane</keyword>
<evidence type="ECO:0000256" key="4">
    <source>
        <dbReference type="ARBA" id="ARBA00023136"/>
    </source>
</evidence>
<proteinExistence type="predicted"/>
<comment type="caution">
    <text evidence="7">The sequence shown here is derived from an EMBL/GenBank/DDBJ whole genome shotgun (WGS) entry which is preliminary data.</text>
</comment>
<accession>A0ABW3WJC5</accession>
<keyword evidence="8" id="KW-1185">Reference proteome</keyword>
<feature type="transmembrane region" description="Helical" evidence="5">
    <location>
        <begin position="115"/>
        <end position="143"/>
    </location>
</feature>
<dbReference type="RefSeq" id="WP_277833116.1">
    <property type="nucleotide sequence ID" value="NZ_JARQZE010000006.1"/>
</dbReference>
<sequence>MTALIIGLVLFLCTHSARIVAEDNRAQYIAHYGAAKWKLAYSIVSVIGLVLIVWGYAQTRYDPVYLWFPPVWTRHLAALLLLPAFILLVATYLPGTRMKSALGHPMSAGVKLWALAHLISNGTLADVLLFGSFLVWSIAAFASARKRDRAHGVVRADGALGRDALAVLIGAGVWFVFARYLHAWLFGVAPFG</sequence>
<evidence type="ECO:0000313" key="8">
    <source>
        <dbReference type="Proteomes" id="UP001597158"/>
    </source>
</evidence>
<keyword evidence="2 5" id="KW-0812">Transmembrane</keyword>
<feature type="domain" description="NnrU" evidence="6">
    <location>
        <begin position="4"/>
        <end position="190"/>
    </location>
</feature>
<keyword evidence="3 5" id="KW-1133">Transmembrane helix</keyword>
<dbReference type="Pfam" id="PF07298">
    <property type="entry name" value="NnrU"/>
    <property type="match status" value="1"/>
</dbReference>
<dbReference type="EMBL" id="JBHTMC010000034">
    <property type="protein sequence ID" value="MFD1265495.1"/>
    <property type="molecule type" value="Genomic_DNA"/>
</dbReference>
<comment type="subcellular location">
    <subcellularLocation>
        <location evidence="1">Membrane</location>
        <topology evidence="1">Multi-pass membrane protein</topology>
    </subcellularLocation>
</comment>
<name>A0ABW3WJC5_9RHOO</name>
<reference evidence="8" key="1">
    <citation type="journal article" date="2019" name="Int. J. Syst. Evol. Microbiol.">
        <title>The Global Catalogue of Microorganisms (GCM) 10K type strain sequencing project: providing services to taxonomists for standard genome sequencing and annotation.</title>
        <authorList>
            <consortium name="The Broad Institute Genomics Platform"/>
            <consortium name="The Broad Institute Genome Sequencing Center for Infectious Disease"/>
            <person name="Wu L."/>
            <person name="Ma J."/>
        </authorList>
    </citation>
    <scope>NUCLEOTIDE SEQUENCE [LARGE SCALE GENOMIC DNA]</scope>
    <source>
        <strain evidence="8">CCUG 48884</strain>
    </source>
</reference>
<evidence type="ECO:0000313" key="7">
    <source>
        <dbReference type="EMBL" id="MFD1265495.1"/>
    </source>
</evidence>
<protein>
    <submittedName>
        <fullName evidence="7">NnrU family protein</fullName>
    </submittedName>
</protein>
<feature type="transmembrane region" description="Helical" evidence="5">
    <location>
        <begin position="76"/>
        <end position="95"/>
    </location>
</feature>
<organism evidence="7 8">
    <name type="scientific">Thauera mechernichensis</name>
    <dbReference type="NCBI Taxonomy" id="82788"/>
    <lineage>
        <taxon>Bacteria</taxon>
        <taxon>Pseudomonadati</taxon>
        <taxon>Pseudomonadota</taxon>
        <taxon>Betaproteobacteria</taxon>
        <taxon>Rhodocyclales</taxon>
        <taxon>Zoogloeaceae</taxon>
        <taxon>Thauera</taxon>
    </lineage>
</organism>
<dbReference type="InterPro" id="IPR009915">
    <property type="entry name" value="NnrU_dom"/>
</dbReference>
<evidence type="ECO:0000256" key="5">
    <source>
        <dbReference type="SAM" id="Phobius"/>
    </source>
</evidence>
<evidence type="ECO:0000256" key="1">
    <source>
        <dbReference type="ARBA" id="ARBA00004141"/>
    </source>
</evidence>
<feature type="transmembrane region" description="Helical" evidence="5">
    <location>
        <begin position="37"/>
        <end position="56"/>
    </location>
</feature>